<feature type="compositionally biased region" description="Basic and acidic residues" evidence="2">
    <location>
        <begin position="414"/>
        <end position="428"/>
    </location>
</feature>
<keyword evidence="3" id="KW-0812">Transmembrane</keyword>
<feature type="domain" description="PX" evidence="4">
    <location>
        <begin position="876"/>
        <end position="1003"/>
    </location>
</feature>
<evidence type="ECO:0000313" key="7">
    <source>
        <dbReference type="Proteomes" id="UP001519460"/>
    </source>
</evidence>
<dbReference type="SMART" id="SM00313">
    <property type="entry name" value="PXA"/>
    <property type="match status" value="1"/>
</dbReference>
<comment type="caution">
    <text evidence="6">The sequence shown here is derived from an EMBL/GenBank/DDBJ whole genome shotgun (WGS) entry which is preliminary data.</text>
</comment>
<feature type="region of interest" description="Disordered" evidence="2">
    <location>
        <begin position="658"/>
        <end position="720"/>
    </location>
</feature>
<feature type="region of interest" description="Disordered" evidence="2">
    <location>
        <begin position="605"/>
        <end position="645"/>
    </location>
</feature>
<evidence type="ECO:0000256" key="3">
    <source>
        <dbReference type="SAM" id="Phobius"/>
    </source>
</evidence>
<dbReference type="PROSITE" id="PS51207">
    <property type="entry name" value="PXA"/>
    <property type="match status" value="1"/>
</dbReference>
<protein>
    <recommendedName>
        <fullName evidence="8">PXA domain-containing protein</fullName>
    </recommendedName>
</protein>
<dbReference type="InterPro" id="IPR013937">
    <property type="entry name" value="Sorting_nexin_C"/>
</dbReference>
<evidence type="ECO:0000256" key="1">
    <source>
        <dbReference type="ARBA" id="ARBA00010883"/>
    </source>
</evidence>
<comment type="similarity">
    <text evidence="1">Belongs to the sorting nexin family.</text>
</comment>
<keyword evidence="3" id="KW-1133">Transmembrane helix</keyword>
<evidence type="ECO:0000259" key="5">
    <source>
        <dbReference type="PROSITE" id="PS51207"/>
    </source>
</evidence>
<sequence length="1315" mass="145295">MSVVDEIYAQGRKFAKDFLELLKWDRYTSLHKLAILTAVASIAAVFLDHWGLLIALITSVAALLKLTGDALSGRWRFSSDPLAPFIERLDGVRESLTAGIGRSMGTERNPAQEFRARSESIASPHIPDLEVGLDPSASGSSFNKNIRLELNSIVLLIVRDFVQFWYHTFSYSSQFLKDARHFLFKAIHNLVERISRLRPHQTSAKLIHAYQVHLSSFQTARSLFEAQHPPVLKFIEGRPSEVNRTFRRLESIDEAFHSKFHYHRALDSADAEKEYLRSVTKTILLCACTKDVISASSAQIFFVEVLSVNVLLPLAEMLSTPDRLYEILIRLTYYNEDVMLNDDVLKQLIEAEVENVRSKSAVRNASPSSIAVTDKKVDEECERTETDSASPSQTCTSGQSSNVESTVRVVEAQQSHREALKQISENRRRGSAGAELPKSTRKMSKEDATGIPEKHRSDSTRSDSSKSTRTRSKESLSDVEVNGKHEKTHSENEQAVKELKDGLELDLAKSSDSESIETQTPAEPDAQTPDSSAACETAGPEQQIDAQDKGKQLSDGVSDSAGAEAISEVKENVQENHVYAEMTSTGLPAVKPKFQAFKDLFKSKKSKQLEEAKADGGLLEKETEPDKNGVTDALSKPVTEVSTAQRIKSLRLSPLLSRSNRFFASGNQDKLSTEDAGKDGQGFKRSPTSGQESAKQTPSPLPTPTPSPSQTTKGGPLSFLRFRKPTFDFRKSSTSTAVTGTADGKCSESVATDQDLAPPVSGAGATAVTPSDSVPSGAGAVPTVQVTDEDANTKPANTSTMKQIASAPTLRTISISSYDEISVSDYEDNAGSTKRSFFIPLGEEDEDFEQAEEAETLAVGTEGALLSPPDSSFIFQDISIPSTSTGQEFRSNASYTLYHIEYEALHFSESGNPVLRTGTVKRRHREFTNLMSRLEDNAAYKRLLKDVKGPKRWQTLPFKNMDKESVASRQKALEQFLKSLIQVEAVCNGPELREFLAYEGDSHIAFVRKAPEINMPRIDKMFARTVSGVFDRLKSLPSLPQEVISGIRGRDSSVERREGSQDCDTDSIVVATDFSQEMEINALRDISEKFVRDQQIQGHTRPETDGSSLKGDASVAHQILLQVPRVEGDGAESPGDPKEGLVGQGGMGDAGRGQLLLCDTVIDLVVQLLQGQGHWFCRQRVITVLHNTLGITMDRWLQDKISSLTTEERCLYYIRLLRETVWPGGTLFSGERAEKSVEERAATRAVAKRLLLEFFPDLVHLVMGEDSMDAAAEQILESLQYTKLNKHFIYTTLDLLMENLFPEMADPEFQSRLLS</sequence>
<dbReference type="PANTHER" id="PTHR22775">
    <property type="entry name" value="SORTING NEXIN"/>
    <property type="match status" value="1"/>
</dbReference>
<evidence type="ECO:0008006" key="8">
    <source>
        <dbReference type="Google" id="ProtNLM"/>
    </source>
</evidence>
<name>A0ABD0KNW7_9CAEN</name>
<dbReference type="Gene3D" id="3.30.1520.10">
    <property type="entry name" value="Phox-like domain"/>
    <property type="match status" value="1"/>
</dbReference>
<dbReference type="Pfam" id="PF02194">
    <property type="entry name" value="PXA"/>
    <property type="match status" value="1"/>
</dbReference>
<dbReference type="Proteomes" id="UP001519460">
    <property type="component" value="Unassembled WGS sequence"/>
</dbReference>
<dbReference type="Pfam" id="PF08628">
    <property type="entry name" value="Nexin_C"/>
    <property type="match status" value="1"/>
</dbReference>
<accession>A0ABD0KNW7</accession>
<feature type="compositionally biased region" description="Basic and acidic residues" evidence="2">
    <location>
        <begin position="443"/>
        <end position="512"/>
    </location>
</feature>
<feature type="domain" description="PXA" evidence="5">
    <location>
        <begin position="143"/>
        <end position="336"/>
    </location>
</feature>
<evidence type="ECO:0000313" key="6">
    <source>
        <dbReference type="EMBL" id="KAK7488948.1"/>
    </source>
</evidence>
<feature type="compositionally biased region" description="Basic and acidic residues" evidence="2">
    <location>
        <begin position="671"/>
        <end position="682"/>
    </location>
</feature>
<keyword evidence="3" id="KW-0472">Membrane</keyword>
<dbReference type="InterPro" id="IPR036871">
    <property type="entry name" value="PX_dom_sf"/>
</dbReference>
<dbReference type="SMART" id="SM00312">
    <property type="entry name" value="PX"/>
    <property type="match status" value="1"/>
</dbReference>
<dbReference type="Pfam" id="PF00787">
    <property type="entry name" value="PX"/>
    <property type="match status" value="1"/>
</dbReference>
<dbReference type="InterPro" id="IPR001683">
    <property type="entry name" value="PX_dom"/>
</dbReference>
<dbReference type="SUPFAM" id="SSF64268">
    <property type="entry name" value="PX domain"/>
    <property type="match status" value="1"/>
</dbReference>
<feature type="compositionally biased region" description="Basic and acidic residues" evidence="2">
    <location>
        <begin position="373"/>
        <end position="386"/>
    </location>
</feature>
<feature type="compositionally biased region" description="Basic and acidic residues" evidence="2">
    <location>
        <begin position="605"/>
        <end position="629"/>
    </location>
</feature>
<feature type="compositionally biased region" description="Polar residues" evidence="2">
    <location>
        <begin position="387"/>
        <end position="405"/>
    </location>
</feature>
<gene>
    <name evidence="6" type="ORF">BaRGS_00019752</name>
</gene>
<dbReference type="InterPro" id="IPR003114">
    <property type="entry name" value="Phox_assoc"/>
</dbReference>
<feature type="region of interest" description="Disordered" evidence="2">
    <location>
        <begin position="360"/>
        <end position="563"/>
    </location>
</feature>
<feature type="transmembrane region" description="Helical" evidence="3">
    <location>
        <begin position="33"/>
        <end position="64"/>
    </location>
</feature>
<dbReference type="PANTHER" id="PTHR22775:SF3">
    <property type="entry name" value="SORTING NEXIN-13"/>
    <property type="match status" value="1"/>
</dbReference>
<dbReference type="EMBL" id="JACVVK020000144">
    <property type="protein sequence ID" value="KAK7488948.1"/>
    <property type="molecule type" value="Genomic_DNA"/>
</dbReference>
<evidence type="ECO:0000259" key="4">
    <source>
        <dbReference type="PROSITE" id="PS50195"/>
    </source>
</evidence>
<organism evidence="6 7">
    <name type="scientific">Batillaria attramentaria</name>
    <dbReference type="NCBI Taxonomy" id="370345"/>
    <lineage>
        <taxon>Eukaryota</taxon>
        <taxon>Metazoa</taxon>
        <taxon>Spiralia</taxon>
        <taxon>Lophotrochozoa</taxon>
        <taxon>Mollusca</taxon>
        <taxon>Gastropoda</taxon>
        <taxon>Caenogastropoda</taxon>
        <taxon>Sorbeoconcha</taxon>
        <taxon>Cerithioidea</taxon>
        <taxon>Batillariidae</taxon>
        <taxon>Batillaria</taxon>
    </lineage>
</organism>
<evidence type="ECO:0000256" key="2">
    <source>
        <dbReference type="SAM" id="MobiDB-lite"/>
    </source>
</evidence>
<keyword evidence="7" id="KW-1185">Reference proteome</keyword>
<proteinExistence type="inferred from homology"/>
<feature type="region of interest" description="Disordered" evidence="2">
    <location>
        <begin position="752"/>
        <end position="785"/>
    </location>
</feature>
<dbReference type="PROSITE" id="PS50195">
    <property type="entry name" value="PX"/>
    <property type="match status" value="1"/>
</dbReference>
<reference evidence="6 7" key="1">
    <citation type="journal article" date="2023" name="Sci. Data">
        <title>Genome assembly of the Korean intertidal mud-creeper Batillaria attramentaria.</title>
        <authorList>
            <person name="Patra A.K."/>
            <person name="Ho P.T."/>
            <person name="Jun S."/>
            <person name="Lee S.J."/>
            <person name="Kim Y."/>
            <person name="Won Y.J."/>
        </authorList>
    </citation>
    <scope>NUCLEOTIDE SEQUENCE [LARGE SCALE GENOMIC DNA]</scope>
    <source>
        <strain evidence="6">Wonlab-2016</strain>
    </source>
</reference>
<feature type="compositionally biased region" description="Polar residues" evidence="2">
    <location>
        <begin position="361"/>
        <end position="371"/>
    </location>
</feature>
<feature type="compositionally biased region" description="Polar residues" evidence="2">
    <location>
        <begin position="686"/>
        <end position="695"/>
    </location>
</feature>